<evidence type="ECO:0000256" key="5">
    <source>
        <dbReference type="PROSITE-ProRule" id="PRU01091"/>
    </source>
</evidence>
<dbReference type="AlphaFoldDB" id="S9SBE9"/>
<feature type="compositionally biased region" description="Low complexity" evidence="6">
    <location>
        <begin position="228"/>
        <end position="241"/>
    </location>
</feature>
<dbReference type="InterPro" id="IPR039420">
    <property type="entry name" value="WalR-like"/>
</dbReference>
<protein>
    <submittedName>
        <fullName evidence="9">Response regulator</fullName>
    </submittedName>
</protein>
<dbReference type="GO" id="GO:0005829">
    <property type="term" value="C:cytosol"/>
    <property type="evidence" value="ECO:0007669"/>
    <property type="project" value="TreeGrafter"/>
</dbReference>
<evidence type="ECO:0000259" key="8">
    <source>
        <dbReference type="PROSITE" id="PS51755"/>
    </source>
</evidence>
<keyword evidence="1 4" id="KW-0597">Phosphoprotein</keyword>
<sequence>MPRLLLVIADPLLAETVAGHLGRAMAVTRADDPASALAAVVDQDLILVDEAAWSGDEAPCRALRAAGVTLPLVLLATGGAGDPDADLVIAKPLRLSALSARLSDVLSRRAATAGIALGPWRLEYDRRLLTAIADERAVRLTDKEVAILRRLAEAAGAVVSRENLLADVWGYSADLDTHTLETHIYRLRRKIGEGATTIRPACCGPNPAAIVSPLRGNTKLRRSEPIRASPHSPGAAPPGRLAPRHEARGPSGLTNPHEFHSLRVGITQLPGTPAVVEWTKCSAAPG</sequence>
<dbReference type="PANTHER" id="PTHR48111:SF40">
    <property type="entry name" value="PHOSPHATE REGULON TRANSCRIPTIONAL REGULATORY PROTEIN PHOB"/>
    <property type="match status" value="1"/>
</dbReference>
<dbReference type="PROSITE" id="PS50110">
    <property type="entry name" value="RESPONSE_REGULATORY"/>
    <property type="match status" value="1"/>
</dbReference>
<dbReference type="Pfam" id="PF00486">
    <property type="entry name" value="Trans_reg_C"/>
    <property type="match status" value="1"/>
</dbReference>
<feature type="region of interest" description="Disordered" evidence="6">
    <location>
        <begin position="223"/>
        <end position="258"/>
    </location>
</feature>
<dbReference type="InterPro" id="IPR011006">
    <property type="entry name" value="CheY-like_superfamily"/>
</dbReference>
<dbReference type="STRING" id="1316936.K678_08047"/>
<accession>S9SBE9</accession>
<evidence type="ECO:0000313" key="9">
    <source>
        <dbReference type="EMBL" id="EPY02029.1"/>
    </source>
</evidence>
<dbReference type="InterPro" id="IPR001789">
    <property type="entry name" value="Sig_transdc_resp-reg_receiver"/>
</dbReference>
<feature type="DNA-binding region" description="OmpR/PhoB-type" evidence="5">
    <location>
        <begin position="112"/>
        <end position="222"/>
    </location>
</feature>
<dbReference type="Gene3D" id="1.10.10.10">
    <property type="entry name" value="Winged helix-like DNA-binding domain superfamily/Winged helix DNA-binding domain"/>
    <property type="match status" value="1"/>
</dbReference>
<evidence type="ECO:0000256" key="2">
    <source>
        <dbReference type="ARBA" id="ARBA00023012"/>
    </source>
</evidence>
<dbReference type="EMBL" id="AQPH01000023">
    <property type="protein sequence ID" value="EPY02029.1"/>
    <property type="molecule type" value="Genomic_DNA"/>
</dbReference>
<organism evidence="9 10">
    <name type="scientific">Magnetospirillum fulvum MGU-K5</name>
    <dbReference type="NCBI Taxonomy" id="1316936"/>
    <lineage>
        <taxon>Bacteria</taxon>
        <taxon>Pseudomonadati</taxon>
        <taxon>Pseudomonadota</taxon>
        <taxon>Alphaproteobacteria</taxon>
        <taxon>Rhodospirillales</taxon>
        <taxon>Rhodospirillaceae</taxon>
        <taxon>Magnetospirillum</taxon>
    </lineage>
</organism>
<evidence type="ECO:0000313" key="10">
    <source>
        <dbReference type="Proteomes" id="UP000015350"/>
    </source>
</evidence>
<feature type="modified residue" description="4-aspartylphosphate" evidence="4">
    <location>
        <position position="49"/>
    </location>
</feature>
<dbReference type="PROSITE" id="PS51755">
    <property type="entry name" value="OMPR_PHOB"/>
    <property type="match status" value="1"/>
</dbReference>
<dbReference type="GO" id="GO:0000156">
    <property type="term" value="F:phosphorelay response regulator activity"/>
    <property type="evidence" value="ECO:0007669"/>
    <property type="project" value="TreeGrafter"/>
</dbReference>
<dbReference type="OrthoDB" id="9802426at2"/>
<dbReference type="Proteomes" id="UP000015350">
    <property type="component" value="Unassembled WGS sequence"/>
</dbReference>
<dbReference type="SMART" id="SM00862">
    <property type="entry name" value="Trans_reg_C"/>
    <property type="match status" value="1"/>
</dbReference>
<feature type="domain" description="Response regulatory" evidence="7">
    <location>
        <begin position="3"/>
        <end position="106"/>
    </location>
</feature>
<evidence type="ECO:0000256" key="6">
    <source>
        <dbReference type="SAM" id="MobiDB-lite"/>
    </source>
</evidence>
<dbReference type="eggNOG" id="COG0745">
    <property type="taxonomic scope" value="Bacteria"/>
</dbReference>
<dbReference type="CDD" id="cd00383">
    <property type="entry name" value="trans_reg_C"/>
    <property type="match status" value="1"/>
</dbReference>
<comment type="caution">
    <text evidence="9">The sequence shown here is derived from an EMBL/GenBank/DDBJ whole genome shotgun (WGS) entry which is preliminary data.</text>
</comment>
<evidence type="ECO:0000256" key="4">
    <source>
        <dbReference type="PROSITE-ProRule" id="PRU00169"/>
    </source>
</evidence>
<proteinExistence type="predicted"/>
<evidence type="ECO:0000259" key="7">
    <source>
        <dbReference type="PROSITE" id="PS50110"/>
    </source>
</evidence>
<keyword evidence="3 5" id="KW-0238">DNA-binding</keyword>
<dbReference type="PANTHER" id="PTHR48111">
    <property type="entry name" value="REGULATOR OF RPOS"/>
    <property type="match status" value="1"/>
</dbReference>
<evidence type="ECO:0000256" key="3">
    <source>
        <dbReference type="ARBA" id="ARBA00023125"/>
    </source>
</evidence>
<dbReference type="GO" id="GO:0006355">
    <property type="term" value="P:regulation of DNA-templated transcription"/>
    <property type="evidence" value="ECO:0007669"/>
    <property type="project" value="InterPro"/>
</dbReference>
<dbReference type="SUPFAM" id="SSF46894">
    <property type="entry name" value="C-terminal effector domain of the bipartite response regulators"/>
    <property type="match status" value="1"/>
</dbReference>
<gene>
    <name evidence="9" type="ORF">K678_08047</name>
</gene>
<dbReference type="SUPFAM" id="SSF52172">
    <property type="entry name" value="CheY-like"/>
    <property type="match status" value="1"/>
</dbReference>
<dbReference type="GO" id="GO:0032993">
    <property type="term" value="C:protein-DNA complex"/>
    <property type="evidence" value="ECO:0007669"/>
    <property type="project" value="TreeGrafter"/>
</dbReference>
<evidence type="ECO:0000256" key="1">
    <source>
        <dbReference type="ARBA" id="ARBA00022553"/>
    </source>
</evidence>
<dbReference type="RefSeq" id="WP_021131954.1">
    <property type="nucleotide sequence ID" value="NZ_AQPH01000023.1"/>
</dbReference>
<dbReference type="InterPro" id="IPR001867">
    <property type="entry name" value="OmpR/PhoB-type_DNA-bd"/>
</dbReference>
<dbReference type="InterPro" id="IPR016032">
    <property type="entry name" value="Sig_transdc_resp-reg_C-effctor"/>
</dbReference>
<feature type="domain" description="OmpR/PhoB-type" evidence="8">
    <location>
        <begin position="112"/>
        <end position="222"/>
    </location>
</feature>
<keyword evidence="2" id="KW-0902">Two-component regulatory system</keyword>
<dbReference type="GO" id="GO:0000976">
    <property type="term" value="F:transcription cis-regulatory region binding"/>
    <property type="evidence" value="ECO:0007669"/>
    <property type="project" value="TreeGrafter"/>
</dbReference>
<dbReference type="InterPro" id="IPR036388">
    <property type="entry name" value="WH-like_DNA-bd_sf"/>
</dbReference>
<reference evidence="9 10" key="1">
    <citation type="submission" date="2013-04" db="EMBL/GenBank/DDBJ databases">
        <authorList>
            <person name="Kuznetsov B."/>
            <person name="Ivanovsky R."/>
        </authorList>
    </citation>
    <scope>NUCLEOTIDE SEQUENCE [LARGE SCALE GENOMIC DNA]</scope>
    <source>
        <strain evidence="9 10">MGU-K5</strain>
    </source>
</reference>
<name>S9SBE9_MAGFU</name>